<evidence type="ECO:0000256" key="3">
    <source>
        <dbReference type="ARBA" id="ARBA00004798"/>
    </source>
</evidence>
<comment type="similarity">
    <text evidence="4 9">Belongs to the BPG-independent phosphoglycerate mutase family.</text>
</comment>
<feature type="binding site" evidence="9 13">
    <location>
        <position position="18"/>
    </location>
    <ligand>
        <name>Mn(2+)</name>
        <dbReference type="ChEBI" id="CHEBI:29035"/>
        <label>2</label>
    </ligand>
</feature>
<feature type="binding site" evidence="9 13">
    <location>
        <position position="416"/>
    </location>
    <ligand>
        <name>Mn(2+)</name>
        <dbReference type="ChEBI" id="CHEBI:29035"/>
        <label>1</label>
    </ligand>
</feature>
<feature type="binding site" evidence="9 12">
    <location>
        <position position="186"/>
    </location>
    <ligand>
        <name>substrate</name>
    </ligand>
</feature>
<dbReference type="GO" id="GO:0006096">
    <property type="term" value="P:glycolytic process"/>
    <property type="evidence" value="ECO:0007669"/>
    <property type="project" value="UniProtKB-UniRule"/>
</dbReference>
<dbReference type="Pfam" id="PF06415">
    <property type="entry name" value="iPGM_N"/>
    <property type="match status" value="1"/>
</dbReference>
<dbReference type="Pfam" id="PF01676">
    <property type="entry name" value="Metalloenzyme"/>
    <property type="match status" value="1"/>
</dbReference>
<dbReference type="OrthoDB" id="9800863at2"/>
<evidence type="ECO:0000313" key="17">
    <source>
        <dbReference type="Proteomes" id="UP000018731"/>
    </source>
</evidence>
<dbReference type="InterPro" id="IPR011258">
    <property type="entry name" value="BPG-indep_PGM_N"/>
</dbReference>
<comment type="pathway">
    <text evidence="3 9">Carbohydrate degradation; glycolysis; pyruvate from D-glyceraldehyde 3-phosphate: step 3/5.</text>
</comment>
<gene>
    <name evidence="9" type="primary">gpmI</name>
    <name evidence="16" type="ORF">HMPREF2086_00195</name>
</gene>
<dbReference type="SUPFAM" id="SSF53649">
    <property type="entry name" value="Alkaline phosphatase-like"/>
    <property type="match status" value="1"/>
</dbReference>
<evidence type="ECO:0000256" key="13">
    <source>
        <dbReference type="PIRSR" id="PIRSR001492-3"/>
    </source>
</evidence>
<dbReference type="EMBL" id="AZJI01000001">
    <property type="protein sequence ID" value="ETD24861.1"/>
    <property type="molecule type" value="Genomic_DNA"/>
</dbReference>
<feature type="active site" description="Phosphoserine intermediate" evidence="9 11">
    <location>
        <position position="68"/>
    </location>
</feature>
<comment type="subunit">
    <text evidence="9">Monomer.</text>
</comment>
<dbReference type="PANTHER" id="PTHR31637:SF0">
    <property type="entry name" value="2,3-BISPHOSPHOGLYCERATE-INDEPENDENT PHOSPHOGLYCERATE MUTASE"/>
    <property type="match status" value="1"/>
</dbReference>
<dbReference type="UniPathway" id="UPA00109">
    <property type="reaction ID" value="UER00186"/>
</dbReference>
<evidence type="ECO:0000256" key="11">
    <source>
        <dbReference type="PIRSR" id="PIRSR001492-1"/>
    </source>
</evidence>
<protein>
    <recommendedName>
        <fullName evidence="9 10">2,3-bisphosphoglycerate-independent phosphoglycerate mutase</fullName>
        <shortName evidence="9">BPG-independent PGAM</shortName>
        <shortName evidence="9">Phosphoglyceromutase</shortName>
        <shortName evidence="9">iPGM</shortName>
        <ecNumber evidence="9 10">5.4.2.12</ecNumber>
    </recommendedName>
</protein>
<evidence type="ECO:0000256" key="6">
    <source>
        <dbReference type="ARBA" id="ARBA00023152"/>
    </source>
</evidence>
<dbReference type="GO" id="GO:0004619">
    <property type="term" value="F:phosphoglycerate mutase activity"/>
    <property type="evidence" value="ECO:0007669"/>
    <property type="project" value="UniProtKB-UniRule"/>
</dbReference>
<dbReference type="InterPro" id="IPR005995">
    <property type="entry name" value="Pgm_bpd_ind"/>
</dbReference>
<comment type="function">
    <text evidence="2 9">Catalyzes the interconversion of 2-phosphoglycerate and 3-phosphoglycerate.</text>
</comment>
<accession>V8CDP7</accession>
<dbReference type="STRING" id="1357400.HMPREF2086_00195"/>
<dbReference type="RefSeq" id="WP_023926863.1">
    <property type="nucleotide sequence ID" value="NZ_KI669454.1"/>
</dbReference>
<dbReference type="GO" id="GO:0006007">
    <property type="term" value="P:glucose catabolic process"/>
    <property type="evidence" value="ECO:0007669"/>
    <property type="project" value="InterPro"/>
</dbReference>
<dbReference type="AlphaFoldDB" id="V8CDP7"/>
<organism evidence="16 17">
    <name type="scientific">Helicobacter macacae MIT 99-5501</name>
    <dbReference type="NCBI Taxonomy" id="1357400"/>
    <lineage>
        <taxon>Bacteria</taxon>
        <taxon>Pseudomonadati</taxon>
        <taxon>Campylobacterota</taxon>
        <taxon>Epsilonproteobacteria</taxon>
        <taxon>Campylobacterales</taxon>
        <taxon>Helicobacteraceae</taxon>
        <taxon>Helicobacter</taxon>
    </lineage>
</organism>
<keyword evidence="7 9" id="KW-0464">Manganese</keyword>
<feature type="binding site" evidence="9 12">
    <location>
        <position position="125"/>
    </location>
    <ligand>
        <name>substrate</name>
    </ligand>
</feature>
<proteinExistence type="inferred from homology"/>
<comment type="catalytic activity">
    <reaction evidence="1 9">
        <text>(2R)-2-phosphoglycerate = (2R)-3-phosphoglycerate</text>
        <dbReference type="Rhea" id="RHEA:15901"/>
        <dbReference type="ChEBI" id="CHEBI:58272"/>
        <dbReference type="ChEBI" id="CHEBI:58289"/>
        <dbReference type="EC" id="5.4.2.12"/>
    </reaction>
</comment>
<comment type="cofactor">
    <cofactor evidence="9">
        <name>Mn(2+)</name>
        <dbReference type="ChEBI" id="CHEBI:29035"/>
    </cofactor>
    <text evidence="9">Binds 2 manganese ions per subunit.</text>
</comment>
<dbReference type="NCBIfam" id="TIGR01307">
    <property type="entry name" value="pgm_bpd_ind"/>
    <property type="match status" value="1"/>
</dbReference>
<dbReference type="eggNOG" id="COG0696">
    <property type="taxonomic scope" value="Bacteria"/>
</dbReference>
<feature type="binding site" evidence="9 12">
    <location>
        <position position="192"/>
    </location>
    <ligand>
        <name>substrate</name>
    </ligand>
</feature>
<dbReference type="PANTHER" id="PTHR31637">
    <property type="entry name" value="2,3-BISPHOSPHOGLYCERATE-INDEPENDENT PHOSPHOGLYCERATE MUTASE"/>
    <property type="match status" value="1"/>
</dbReference>
<keyword evidence="8 9" id="KW-0413">Isomerase</keyword>
<dbReference type="Proteomes" id="UP000018731">
    <property type="component" value="Unassembled WGS sequence"/>
</dbReference>
<dbReference type="InterPro" id="IPR017850">
    <property type="entry name" value="Alkaline_phosphatase_core_sf"/>
</dbReference>
<evidence type="ECO:0000256" key="4">
    <source>
        <dbReference type="ARBA" id="ARBA00008819"/>
    </source>
</evidence>
<dbReference type="EC" id="5.4.2.12" evidence="9 10"/>
<feature type="domain" description="BPG-independent PGAM N-terminal" evidence="15">
    <location>
        <begin position="88"/>
        <end position="310"/>
    </location>
</feature>
<name>V8CDP7_9HELI</name>
<evidence type="ECO:0000256" key="10">
    <source>
        <dbReference type="NCBIfam" id="TIGR01307"/>
    </source>
</evidence>
<dbReference type="CDD" id="cd16010">
    <property type="entry name" value="iPGM"/>
    <property type="match status" value="1"/>
</dbReference>
<evidence type="ECO:0000256" key="2">
    <source>
        <dbReference type="ARBA" id="ARBA00002315"/>
    </source>
</evidence>
<dbReference type="PATRIC" id="fig|1357400.3.peg.278"/>
<feature type="binding site" evidence="9 12">
    <location>
        <begin position="266"/>
        <end position="269"/>
    </location>
    <ligand>
        <name>substrate</name>
    </ligand>
</feature>
<dbReference type="Gene3D" id="3.40.1450.10">
    <property type="entry name" value="BPG-independent phosphoglycerate mutase, domain B"/>
    <property type="match status" value="1"/>
</dbReference>
<sequence length="517" mass="56929">MNTNALRAPQKCVLIITDGIGHKPPSPYNAFANATKPTYDWLFENVPYSLIHTYGGSVGLPHGQMGNSEVGHTSIGSGRVLYQDLVRISRAIEDGSLSKNPLLQEHARESSEVHLLGLMSDGGVHSHLEHFLAMANIYAGLDKRVWLHLITDGRDVLPTSALGYLEQVQNLCDSCESVRIGSVSGRYYAMDRDKRWERVEEAYRVLAYGISDLPAKNQRKDSSITPKEYIENSYKQGITDEFIKPKAFNGFGGFAPQDGLVMINFRSDRAREIIEVLGSDSFGEFEREKWFGKGIASPAKHILTMTQYDETFPYPILFPKITPQNTLAEVISREGKTQVHIAETEKYAHVTFFFNGGIEEPFLGESRVLIPSPKVATYDLQPQMSAPEVGAAVCEAIKSGSDFVVVNFANGDMVGHTGKYQAALKAVEAVDKELGAIYEVAKKEGYAVILTSDHGNCEEMQNDKGEIKTNHTVGDVYCFILANGVKSVGEGALNNIAPTVLKIMGIEIPKEMDSPLI</sequence>
<dbReference type="HOGENOM" id="CLU_026099_2_0_7"/>
<dbReference type="FunFam" id="3.40.1450.10:FF:000002">
    <property type="entry name" value="2,3-bisphosphoglycerate-independent phosphoglycerate mutase"/>
    <property type="match status" value="1"/>
</dbReference>
<keyword evidence="17" id="KW-1185">Reference proteome</keyword>
<dbReference type="PIRSF" id="PIRSF001492">
    <property type="entry name" value="IPGAM"/>
    <property type="match status" value="1"/>
</dbReference>
<feature type="binding site" evidence="9 13">
    <location>
        <position position="453"/>
    </location>
    <ligand>
        <name>Mn(2+)</name>
        <dbReference type="ChEBI" id="CHEBI:29035"/>
        <label>2</label>
    </ligand>
</feature>
<feature type="binding site" evidence="9 13">
    <location>
        <position position="68"/>
    </location>
    <ligand>
        <name>Mn(2+)</name>
        <dbReference type="ChEBI" id="CHEBI:29035"/>
        <label>2</label>
    </ligand>
</feature>
<feature type="binding site" evidence="9 13">
    <location>
        <position position="412"/>
    </location>
    <ligand>
        <name>Mn(2+)</name>
        <dbReference type="ChEBI" id="CHEBI:29035"/>
        <label>1</label>
    </ligand>
</feature>
<evidence type="ECO:0000256" key="8">
    <source>
        <dbReference type="ARBA" id="ARBA00023235"/>
    </source>
</evidence>
<dbReference type="HAMAP" id="MF_01038">
    <property type="entry name" value="GpmI"/>
    <property type="match status" value="1"/>
</dbReference>
<keyword evidence="5 9" id="KW-0479">Metal-binding</keyword>
<evidence type="ECO:0000256" key="7">
    <source>
        <dbReference type="ARBA" id="ARBA00023211"/>
    </source>
</evidence>
<evidence type="ECO:0000256" key="12">
    <source>
        <dbReference type="PIRSR" id="PIRSR001492-2"/>
    </source>
</evidence>
<evidence type="ECO:0000256" key="5">
    <source>
        <dbReference type="ARBA" id="ARBA00022723"/>
    </source>
</evidence>
<evidence type="ECO:0000256" key="9">
    <source>
        <dbReference type="HAMAP-Rule" id="MF_01038"/>
    </source>
</evidence>
<feature type="binding site" evidence="9 13">
    <location>
        <position position="454"/>
    </location>
    <ligand>
        <name>Mn(2+)</name>
        <dbReference type="ChEBI" id="CHEBI:29035"/>
        <label>2</label>
    </ligand>
</feature>
<evidence type="ECO:0000259" key="15">
    <source>
        <dbReference type="Pfam" id="PF06415"/>
    </source>
</evidence>
<keyword evidence="6 9" id="KW-0324">Glycolysis</keyword>
<feature type="binding site" evidence="9 13">
    <location>
        <position position="471"/>
    </location>
    <ligand>
        <name>Mn(2+)</name>
        <dbReference type="ChEBI" id="CHEBI:29035"/>
        <label>1</label>
    </ligand>
</feature>
<evidence type="ECO:0000259" key="14">
    <source>
        <dbReference type="Pfam" id="PF01676"/>
    </source>
</evidence>
<reference evidence="16 17" key="1">
    <citation type="journal article" date="2014" name="Genome Announc.">
        <title>Draft genome sequences of six enterohepatic helicobacter species isolated from humans and one from rhesus macaques.</title>
        <authorList>
            <person name="Shen Z."/>
            <person name="Sheh A."/>
            <person name="Young S.K."/>
            <person name="Abouelliel A."/>
            <person name="Ward D.V."/>
            <person name="Earl A.M."/>
            <person name="Fox J.G."/>
        </authorList>
    </citation>
    <scope>NUCLEOTIDE SEQUENCE [LARGE SCALE GENOMIC DNA]</scope>
    <source>
        <strain evidence="16 17">MIT 99-5501</strain>
    </source>
</reference>
<dbReference type="InterPro" id="IPR036646">
    <property type="entry name" value="PGAM_B_sf"/>
</dbReference>
<feature type="binding site" evidence="9 12">
    <location>
        <begin position="154"/>
        <end position="155"/>
    </location>
    <ligand>
        <name>substrate</name>
    </ligand>
</feature>
<dbReference type="GO" id="GO:0030145">
    <property type="term" value="F:manganese ion binding"/>
    <property type="evidence" value="ECO:0007669"/>
    <property type="project" value="UniProtKB-UniRule"/>
</dbReference>
<dbReference type="SUPFAM" id="SSF64158">
    <property type="entry name" value="2,3-Bisphosphoglycerate-independent phosphoglycerate mutase, substrate-binding domain"/>
    <property type="match status" value="1"/>
</dbReference>
<feature type="domain" description="Metalloenzyme" evidence="14">
    <location>
        <begin position="10"/>
        <end position="507"/>
    </location>
</feature>
<feature type="binding site" evidence="9 12">
    <location>
        <position position="346"/>
    </location>
    <ligand>
        <name>substrate</name>
    </ligand>
</feature>
<dbReference type="GO" id="GO:0005829">
    <property type="term" value="C:cytosol"/>
    <property type="evidence" value="ECO:0007669"/>
    <property type="project" value="TreeGrafter"/>
</dbReference>
<dbReference type="Gene3D" id="3.40.720.10">
    <property type="entry name" value="Alkaline Phosphatase, subunit A"/>
    <property type="match status" value="1"/>
</dbReference>
<comment type="caution">
    <text evidence="16">The sequence shown here is derived from an EMBL/GenBank/DDBJ whole genome shotgun (WGS) entry which is preliminary data.</text>
</comment>
<evidence type="ECO:0000313" key="16">
    <source>
        <dbReference type="EMBL" id="ETD24861.1"/>
    </source>
</evidence>
<evidence type="ECO:0000256" key="1">
    <source>
        <dbReference type="ARBA" id="ARBA00000370"/>
    </source>
</evidence>
<dbReference type="InterPro" id="IPR006124">
    <property type="entry name" value="Metalloenzyme"/>
</dbReference>